<dbReference type="Gene3D" id="3.40.50.2000">
    <property type="entry name" value="Glycogen Phosphorylase B"/>
    <property type="match status" value="2"/>
</dbReference>
<evidence type="ECO:0000313" key="15">
    <source>
        <dbReference type="Proteomes" id="UP000290172"/>
    </source>
</evidence>
<gene>
    <name evidence="14" type="primary">waaC</name>
    <name evidence="14" type="ORF">CRV08_03805</name>
</gene>
<evidence type="ECO:0000313" key="14">
    <source>
        <dbReference type="EMBL" id="RXJ69146.1"/>
    </source>
</evidence>
<evidence type="ECO:0000256" key="9">
    <source>
        <dbReference type="ARBA" id="ARBA00043995"/>
    </source>
</evidence>
<evidence type="ECO:0000256" key="4">
    <source>
        <dbReference type="ARBA" id="ARBA00022519"/>
    </source>
</evidence>
<accession>A0A4Q0YF04</accession>
<evidence type="ECO:0000256" key="12">
    <source>
        <dbReference type="ARBA" id="ARBA00044330"/>
    </source>
</evidence>
<dbReference type="InterPro" id="IPR051199">
    <property type="entry name" value="LPS_LOS_Heptosyltrfase"/>
</dbReference>
<dbReference type="InterPro" id="IPR011908">
    <property type="entry name" value="LipoPS_heptosylTferase-I"/>
</dbReference>
<evidence type="ECO:0000256" key="11">
    <source>
        <dbReference type="ARBA" id="ARBA00044190"/>
    </source>
</evidence>
<keyword evidence="6 14" id="KW-0808">Transferase</keyword>
<evidence type="ECO:0000256" key="10">
    <source>
        <dbReference type="ARBA" id="ARBA00044041"/>
    </source>
</evidence>
<dbReference type="Pfam" id="PF01075">
    <property type="entry name" value="Glyco_transf_9"/>
    <property type="match status" value="1"/>
</dbReference>
<dbReference type="GO" id="GO:0005829">
    <property type="term" value="C:cytosol"/>
    <property type="evidence" value="ECO:0007669"/>
    <property type="project" value="TreeGrafter"/>
</dbReference>
<dbReference type="PANTHER" id="PTHR30160:SF19">
    <property type="entry name" value="LIPOPOLYSACCHARIDE HEPTOSYLTRANSFERASE 1"/>
    <property type="match status" value="1"/>
</dbReference>
<dbReference type="EC" id="2.4.99.23" evidence="10"/>
<comment type="pathway">
    <text evidence="2">Bacterial outer membrane biogenesis; LPS core biosynthesis.</text>
</comment>
<comment type="similarity">
    <text evidence="9">Belongs to the glycosyltransferase 9 family.</text>
</comment>
<dbReference type="PANTHER" id="PTHR30160">
    <property type="entry name" value="TETRAACYLDISACCHARIDE 4'-KINASE-RELATED"/>
    <property type="match status" value="1"/>
</dbReference>
<dbReference type="InterPro" id="IPR002201">
    <property type="entry name" value="Glyco_trans_9"/>
</dbReference>
<evidence type="ECO:0000256" key="5">
    <source>
        <dbReference type="ARBA" id="ARBA00022676"/>
    </source>
</evidence>
<comment type="caution">
    <text evidence="14">The sequence shown here is derived from an EMBL/GenBank/DDBJ whole genome shotgun (WGS) entry which is preliminary data.</text>
</comment>
<dbReference type="Proteomes" id="UP000290172">
    <property type="component" value="Unassembled WGS sequence"/>
</dbReference>
<evidence type="ECO:0000256" key="7">
    <source>
        <dbReference type="ARBA" id="ARBA00022985"/>
    </source>
</evidence>
<evidence type="ECO:0000256" key="6">
    <source>
        <dbReference type="ARBA" id="ARBA00022679"/>
    </source>
</evidence>
<name>A0A4Q0YF04_9BACT</name>
<keyword evidence="8" id="KW-0472">Membrane</keyword>
<evidence type="ECO:0000256" key="8">
    <source>
        <dbReference type="ARBA" id="ARBA00023136"/>
    </source>
</evidence>
<evidence type="ECO:0000256" key="1">
    <source>
        <dbReference type="ARBA" id="ARBA00004515"/>
    </source>
</evidence>
<dbReference type="CDD" id="cd03789">
    <property type="entry name" value="GT9_LPS_heptosyltransferase"/>
    <property type="match status" value="1"/>
</dbReference>
<dbReference type="SUPFAM" id="SSF53756">
    <property type="entry name" value="UDP-Glycosyltransferase/glycogen phosphorylase"/>
    <property type="match status" value="1"/>
</dbReference>
<proteinExistence type="inferred from homology"/>
<reference evidence="14 15" key="1">
    <citation type="submission" date="2017-10" db="EMBL/GenBank/DDBJ databases">
        <title>Genomics of the genus Arcobacter.</title>
        <authorList>
            <person name="Perez-Cataluna A."/>
            <person name="Figueras M.J."/>
        </authorList>
    </citation>
    <scope>NUCLEOTIDE SEQUENCE [LARGE SCALE GENOMIC DNA]</scope>
    <source>
        <strain evidence="14 15">CECT 8993</strain>
    </source>
</reference>
<dbReference type="NCBIfam" id="TIGR02193">
    <property type="entry name" value="heptsyl_trn_I"/>
    <property type="match status" value="1"/>
</dbReference>
<keyword evidence="7" id="KW-0448">Lipopolysaccharide biosynthesis</keyword>
<dbReference type="EMBL" id="PDKJ01000003">
    <property type="protein sequence ID" value="RXJ69146.1"/>
    <property type="molecule type" value="Genomic_DNA"/>
</dbReference>
<protein>
    <recommendedName>
        <fullName evidence="11">Lipopolysaccharide heptosyltransferase 1</fullName>
        <ecNumber evidence="10">2.4.99.23</ecNumber>
    </recommendedName>
    <alternativeName>
        <fullName evidence="12">ADP-heptose:lipopolysaccharide heptosyltransferase I</fullName>
    </alternativeName>
</protein>
<keyword evidence="4" id="KW-0997">Cell inner membrane</keyword>
<evidence type="ECO:0000256" key="2">
    <source>
        <dbReference type="ARBA" id="ARBA00004713"/>
    </source>
</evidence>
<evidence type="ECO:0000256" key="3">
    <source>
        <dbReference type="ARBA" id="ARBA00022475"/>
    </source>
</evidence>
<dbReference type="GO" id="GO:0008713">
    <property type="term" value="F:ADP-heptose-lipopolysaccharide heptosyltransferase activity"/>
    <property type="evidence" value="ECO:0007669"/>
    <property type="project" value="TreeGrafter"/>
</dbReference>
<dbReference type="GO" id="GO:0009244">
    <property type="term" value="P:lipopolysaccharide core region biosynthetic process"/>
    <property type="evidence" value="ECO:0007669"/>
    <property type="project" value="InterPro"/>
</dbReference>
<comment type="subcellular location">
    <subcellularLocation>
        <location evidence="1">Cell inner membrane</location>
        <topology evidence="1">Peripheral membrane protein</topology>
        <orientation evidence="1">Cytoplasmic side</orientation>
    </subcellularLocation>
</comment>
<organism evidence="14 15">
    <name type="scientific">Halarcobacter ebronensis</name>
    <dbReference type="NCBI Taxonomy" id="1462615"/>
    <lineage>
        <taxon>Bacteria</taxon>
        <taxon>Pseudomonadati</taxon>
        <taxon>Campylobacterota</taxon>
        <taxon>Epsilonproteobacteria</taxon>
        <taxon>Campylobacterales</taxon>
        <taxon>Arcobacteraceae</taxon>
        <taxon>Halarcobacter</taxon>
    </lineage>
</organism>
<dbReference type="AlphaFoldDB" id="A0A4Q0YF04"/>
<keyword evidence="5" id="KW-0328">Glycosyltransferase</keyword>
<keyword evidence="3" id="KW-1003">Cell membrane</keyword>
<dbReference type="RefSeq" id="WP_128979250.1">
    <property type="nucleotide sequence ID" value="NZ_PDKJ01000003.1"/>
</dbReference>
<comment type="catalytic activity">
    <reaction evidence="13">
        <text>an alpha-Kdo-(2-&gt;4)-alpha-Kdo-(2-&gt;6)-lipid A + ADP-L-glycero-beta-D-manno-heptose = an L-alpha-D-Hep-(1-&gt;5)-[alpha-Kdo-(2-&gt;4)]-alpha-Kdo-(2-&gt;6)-lipid A + ADP + H(+)</text>
        <dbReference type="Rhea" id="RHEA:74067"/>
        <dbReference type="ChEBI" id="CHEBI:15378"/>
        <dbReference type="ChEBI" id="CHEBI:61506"/>
        <dbReference type="ChEBI" id="CHEBI:176431"/>
        <dbReference type="ChEBI" id="CHEBI:193068"/>
        <dbReference type="ChEBI" id="CHEBI:456216"/>
        <dbReference type="EC" id="2.4.99.23"/>
    </reaction>
</comment>
<evidence type="ECO:0000256" key="13">
    <source>
        <dbReference type="ARBA" id="ARBA00049201"/>
    </source>
</evidence>
<dbReference type="GO" id="GO:0005886">
    <property type="term" value="C:plasma membrane"/>
    <property type="evidence" value="ECO:0007669"/>
    <property type="project" value="UniProtKB-SubCell"/>
</dbReference>
<sequence>MKIAIVKLSAMGDIIHAMIALQFLKKYNPDIKIDWFVERAFAQVLEENPDIDNIYKIDLKAIKKDKSKVFSQIKELIEYSKNSYDLVIDAQGLIKSAIVSRLLGKKVAGFSIDSTREGLASVFYTKKIESDYSKNVIERNLDVILKPFEIDFSKDDILNKNSFLFFKQNHEIETFLSQTKKSILLIVGASWPSKIYSKEKFAKISNYLEENILIAWGNEDEKASATFIASNSNAKVLPKLDLNNLKYLVSKVDLVIGNDTGPTHMAWALNIPSITIFGCTPGKRNTYETKINKVIESDSFVNPLKLNREDFSINSIDEKRIVEMAKELLYGN</sequence>